<dbReference type="eggNOG" id="ENOG502SDKE">
    <property type="taxonomic scope" value="Eukaryota"/>
</dbReference>
<keyword evidence="5" id="KW-1185">Reference proteome</keyword>
<keyword evidence="1" id="KW-0862">Zinc</keyword>
<reference evidence="5" key="1">
    <citation type="journal article" date="2010" name="Genome Biol.">
        <title>Genome sequence of the necrotrophic plant pathogen Pythium ultimum reveals original pathogenicity mechanisms and effector repertoire.</title>
        <authorList>
            <person name="Levesque C.A."/>
            <person name="Brouwer H."/>
            <person name="Cano L."/>
            <person name="Hamilton J.P."/>
            <person name="Holt C."/>
            <person name="Huitema E."/>
            <person name="Raffaele S."/>
            <person name="Robideau G.P."/>
            <person name="Thines M."/>
            <person name="Win J."/>
            <person name="Zerillo M.M."/>
            <person name="Beakes G.W."/>
            <person name="Boore J.L."/>
            <person name="Busam D."/>
            <person name="Dumas B."/>
            <person name="Ferriera S."/>
            <person name="Fuerstenberg S.I."/>
            <person name="Gachon C.M."/>
            <person name="Gaulin E."/>
            <person name="Govers F."/>
            <person name="Grenville-Briggs L."/>
            <person name="Horner N."/>
            <person name="Hostetler J."/>
            <person name="Jiang R.H."/>
            <person name="Johnson J."/>
            <person name="Krajaejun T."/>
            <person name="Lin H."/>
            <person name="Meijer H.J."/>
            <person name="Moore B."/>
            <person name="Morris P."/>
            <person name="Phuntmart V."/>
            <person name="Puiu D."/>
            <person name="Shetty J."/>
            <person name="Stajich J.E."/>
            <person name="Tripathy S."/>
            <person name="Wawra S."/>
            <person name="van West P."/>
            <person name="Whitty B.R."/>
            <person name="Coutinho P.M."/>
            <person name="Henrissat B."/>
            <person name="Martin F."/>
            <person name="Thomas P.D."/>
            <person name="Tyler B.M."/>
            <person name="De Vries R.P."/>
            <person name="Kamoun S."/>
            <person name="Yandell M."/>
            <person name="Tisserat N."/>
            <person name="Buell C.R."/>
        </authorList>
    </citation>
    <scope>NUCLEOTIDE SEQUENCE</scope>
    <source>
        <strain evidence="5">DAOM:BR144</strain>
    </source>
</reference>
<dbReference type="EnsemblProtists" id="PYU1_T004341">
    <property type="protein sequence ID" value="PYU1_T004341"/>
    <property type="gene ID" value="PYU1_G004331"/>
</dbReference>
<feature type="domain" description="CCHC-type" evidence="3">
    <location>
        <begin position="232"/>
        <end position="247"/>
    </location>
</feature>
<dbReference type="InterPro" id="IPR005162">
    <property type="entry name" value="Retrotrans_gag_dom"/>
</dbReference>
<evidence type="ECO:0000256" key="2">
    <source>
        <dbReference type="SAM" id="MobiDB-lite"/>
    </source>
</evidence>
<feature type="region of interest" description="Disordered" evidence="2">
    <location>
        <begin position="256"/>
        <end position="284"/>
    </location>
</feature>
<sequence>MHHEIVESRKQVAIPVSSLKTVPLKLNVSPYRGGENEPLSRWFVELDAAVSARQLRDPSQQVLFAMSNLAGRAKSWGYGKRLVDPNCFYSYDNFKTELKKAFEPPQSEFRARAEFLKLRQGRFDLHSYAQRARYLVSSIVDEPIDVPTQVVTFMTGLNDGSIRNQLFREYPKTLEEAVSRAMQEEFSIKQAKFQSFPSRPPRQSNVVHDGPEPMDISYISTPGNERPHNDGKCFRCGKSSHFARNCKVYLPDWQTAQGSRSNNYDRNNGRRFDRSQRSKNGNDQ</sequence>
<reference evidence="4" key="3">
    <citation type="submission" date="2015-02" db="UniProtKB">
        <authorList>
            <consortium name="EnsemblProtists"/>
        </authorList>
    </citation>
    <scope>IDENTIFICATION</scope>
    <source>
        <strain evidence="4">DAOM BR144</strain>
    </source>
</reference>
<dbReference type="Pfam" id="PF03732">
    <property type="entry name" value="Retrotrans_gag"/>
    <property type="match status" value="1"/>
</dbReference>
<dbReference type="VEuPathDB" id="FungiDB:PYU1_G004331"/>
<dbReference type="SMART" id="SM00343">
    <property type="entry name" value="ZnF_C2HC"/>
    <property type="match status" value="1"/>
</dbReference>
<dbReference type="GO" id="GO:0008270">
    <property type="term" value="F:zinc ion binding"/>
    <property type="evidence" value="ECO:0007669"/>
    <property type="project" value="UniProtKB-KW"/>
</dbReference>
<accession>K3WH99</accession>
<dbReference type="EMBL" id="GL376567">
    <property type="status" value="NOT_ANNOTATED_CDS"/>
    <property type="molecule type" value="Genomic_DNA"/>
</dbReference>
<feature type="compositionally biased region" description="Polar residues" evidence="2">
    <location>
        <begin position="256"/>
        <end position="266"/>
    </location>
</feature>
<evidence type="ECO:0000313" key="5">
    <source>
        <dbReference type="Proteomes" id="UP000019132"/>
    </source>
</evidence>
<dbReference type="PANTHER" id="PTHR15503">
    <property type="entry name" value="LDOC1 RELATED"/>
    <property type="match status" value="1"/>
</dbReference>
<dbReference type="GO" id="GO:0003676">
    <property type="term" value="F:nucleic acid binding"/>
    <property type="evidence" value="ECO:0007669"/>
    <property type="project" value="InterPro"/>
</dbReference>
<dbReference type="InParanoid" id="K3WH99"/>
<keyword evidence="1" id="KW-0863">Zinc-finger</keyword>
<evidence type="ECO:0000313" key="4">
    <source>
        <dbReference type="EnsemblProtists" id="PYU1_T004341"/>
    </source>
</evidence>
<reference evidence="5" key="2">
    <citation type="submission" date="2010-04" db="EMBL/GenBank/DDBJ databases">
        <authorList>
            <person name="Buell R."/>
            <person name="Hamilton J."/>
            <person name="Hostetler J."/>
        </authorList>
    </citation>
    <scope>NUCLEOTIDE SEQUENCE [LARGE SCALE GENOMIC DNA]</scope>
    <source>
        <strain evidence="5">DAOM:BR144</strain>
    </source>
</reference>
<keyword evidence="1" id="KW-0479">Metal-binding</keyword>
<feature type="region of interest" description="Disordered" evidence="2">
    <location>
        <begin position="193"/>
        <end position="213"/>
    </location>
</feature>
<proteinExistence type="predicted"/>
<dbReference type="InterPro" id="IPR001878">
    <property type="entry name" value="Znf_CCHC"/>
</dbReference>
<dbReference type="PANTHER" id="PTHR15503:SF22">
    <property type="entry name" value="TRANSPOSON TY3-I GAG POLYPROTEIN"/>
    <property type="match status" value="1"/>
</dbReference>
<evidence type="ECO:0000256" key="1">
    <source>
        <dbReference type="PROSITE-ProRule" id="PRU00047"/>
    </source>
</evidence>
<evidence type="ECO:0000259" key="3">
    <source>
        <dbReference type="PROSITE" id="PS50158"/>
    </source>
</evidence>
<dbReference type="InterPro" id="IPR036875">
    <property type="entry name" value="Znf_CCHC_sf"/>
</dbReference>
<dbReference type="HOGENOM" id="CLU_000384_7_2_1"/>
<feature type="compositionally biased region" description="Polar residues" evidence="2">
    <location>
        <begin position="193"/>
        <end position="206"/>
    </location>
</feature>
<protein>
    <recommendedName>
        <fullName evidence="3">CCHC-type domain-containing protein</fullName>
    </recommendedName>
</protein>
<dbReference type="Proteomes" id="UP000019132">
    <property type="component" value="Unassembled WGS sequence"/>
</dbReference>
<dbReference type="SUPFAM" id="SSF57756">
    <property type="entry name" value="Retrovirus zinc finger-like domains"/>
    <property type="match status" value="1"/>
</dbReference>
<organism evidence="4 5">
    <name type="scientific">Globisporangium ultimum (strain ATCC 200006 / CBS 805.95 / DAOM BR144)</name>
    <name type="common">Pythium ultimum</name>
    <dbReference type="NCBI Taxonomy" id="431595"/>
    <lineage>
        <taxon>Eukaryota</taxon>
        <taxon>Sar</taxon>
        <taxon>Stramenopiles</taxon>
        <taxon>Oomycota</taxon>
        <taxon>Peronosporomycetes</taxon>
        <taxon>Pythiales</taxon>
        <taxon>Pythiaceae</taxon>
        <taxon>Globisporangium</taxon>
    </lineage>
</organism>
<name>K3WH99_GLOUD</name>
<dbReference type="InterPro" id="IPR032567">
    <property type="entry name" value="RTL1-rel"/>
</dbReference>
<feature type="compositionally biased region" description="Basic and acidic residues" evidence="2">
    <location>
        <begin position="267"/>
        <end position="284"/>
    </location>
</feature>
<dbReference type="PROSITE" id="PS50158">
    <property type="entry name" value="ZF_CCHC"/>
    <property type="match status" value="1"/>
</dbReference>
<dbReference type="AlphaFoldDB" id="K3WH99"/>